<comment type="caution">
    <text evidence="1">The sequence shown here is derived from an EMBL/GenBank/DDBJ whole genome shotgun (WGS) entry which is preliminary data.</text>
</comment>
<evidence type="ECO:0000313" key="2">
    <source>
        <dbReference type="Proteomes" id="UP000035996"/>
    </source>
</evidence>
<organism evidence="1 2">
    <name type="scientific">Guptibacillus hwajinpoensis</name>
    <dbReference type="NCBI Taxonomy" id="208199"/>
    <lineage>
        <taxon>Bacteria</taxon>
        <taxon>Bacillati</taxon>
        <taxon>Bacillota</taxon>
        <taxon>Bacilli</taxon>
        <taxon>Bacillales</taxon>
        <taxon>Guptibacillaceae</taxon>
        <taxon>Guptibacillus</taxon>
    </lineage>
</organism>
<dbReference type="AlphaFoldDB" id="A0A0J6D458"/>
<dbReference type="RefSeq" id="WP_048310264.1">
    <property type="nucleotide sequence ID" value="NZ_CP119526.1"/>
</dbReference>
<dbReference type="EMBL" id="LELK01000001">
    <property type="protein sequence ID" value="KMM39094.1"/>
    <property type="molecule type" value="Genomic_DNA"/>
</dbReference>
<name>A0A0J6D458_9BACL</name>
<protein>
    <submittedName>
        <fullName evidence="1">Uncharacterized protein</fullName>
    </submittedName>
</protein>
<dbReference type="STRING" id="157733.AB986_07635"/>
<evidence type="ECO:0000313" key="1">
    <source>
        <dbReference type="EMBL" id="KMM39094.1"/>
    </source>
</evidence>
<dbReference type="OrthoDB" id="2885345at2"/>
<sequence length="118" mass="14190">MKQSAMEQRIAELEETVDYLLFRQELLFSNTSIDRVLYEYGIKREQYDRIILLMTDYEESIVEKKSVNHYAFEEAIYGIVPEQAGNHQFAEYLTRVFWENDCCQNVFKELYAMELYSL</sequence>
<accession>A0A0J6D458</accession>
<keyword evidence="2" id="KW-1185">Reference proteome</keyword>
<dbReference type="GeneID" id="301328144"/>
<dbReference type="Proteomes" id="UP000035996">
    <property type="component" value="Unassembled WGS sequence"/>
</dbReference>
<reference evidence="1" key="1">
    <citation type="submission" date="2015-06" db="EMBL/GenBank/DDBJ databases">
        <authorList>
            <person name="Liu B."/>
            <person name="Wang J."/>
            <person name="Zhu Y."/>
            <person name="Liu G."/>
            <person name="Chen Q."/>
            <person name="Zheng C."/>
            <person name="Che J."/>
            <person name="Ge C."/>
            <person name="Shi H."/>
            <person name="Pan Z."/>
            <person name="Liu X."/>
        </authorList>
    </citation>
    <scope>NUCLEOTIDE SEQUENCE [LARGE SCALE GENOMIC DNA]</scope>
    <source>
        <strain evidence="1">DSM 16346</strain>
    </source>
</reference>
<proteinExistence type="predicted"/>
<gene>
    <name evidence="1" type="ORF">AB986_07635</name>
</gene>